<evidence type="ECO:0000313" key="8">
    <source>
        <dbReference type="EMBL" id="KAL3797447.1"/>
    </source>
</evidence>
<dbReference type="EMBL" id="JALLAZ020000348">
    <property type="protein sequence ID" value="KAL3797447.1"/>
    <property type="molecule type" value="Genomic_DNA"/>
</dbReference>
<dbReference type="AlphaFoldDB" id="A0ABD3QBL7"/>
<keyword evidence="9" id="KW-1185">Reference proteome</keyword>
<accession>A0ABD3QBL7</accession>
<dbReference type="PROSITE" id="PS51293">
    <property type="entry name" value="SANT"/>
    <property type="match status" value="1"/>
</dbReference>
<evidence type="ECO:0000256" key="2">
    <source>
        <dbReference type="ARBA" id="ARBA00023163"/>
    </source>
</evidence>
<feature type="domain" description="HTH myb-type" evidence="7">
    <location>
        <begin position="31"/>
        <end position="86"/>
    </location>
</feature>
<dbReference type="InterPro" id="IPR017930">
    <property type="entry name" value="Myb_dom"/>
</dbReference>
<gene>
    <name evidence="8" type="ORF">ACHAW5_004466</name>
</gene>
<dbReference type="InterPro" id="IPR017884">
    <property type="entry name" value="SANT_dom"/>
</dbReference>
<evidence type="ECO:0000256" key="3">
    <source>
        <dbReference type="ARBA" id="ARBA00023242"/>
    </source>
</evidence>
<dbReference type="NCBIfam" id="TIGR01557">
    <property type="entry name" value="myb_SHAQKYF"/>
    <property type="match status" value="1"/>
</dbReference>
<evidence type="ECO:0000259" key="5">
    <source>
        <dbReference type="PROSITE" id="PS50090"/>
    </source>
</evidence>
<proteinExistence type="predicted"/>
<dbReference type="PANTHER" id="PTHR44042">
    <property type="entry name" value="DUPLICATED HOMEODOMAIN-LIKE SUPERFAMILY PROTEIN-RELATED"/>
    <property type="match status" value="1"/>
</dbReference>
<protein>
    <submittedName>
        <fullName evidence="8">Uncharacterized protein</fullName>
    </submittedName>
</protein>
<dbReference type="InterPro" id="IPR001005">
    <property type="entry name" value="SANT/Myb"/>
</dbReference>
<feature type="region of interest" description="Disordered" evidence="4">
    <location>
        <begin position="11"/>
        <end position="31"/>
    </location>
</feature>
<evidence type="ECO:0000313" key="9">
    <source>
        <dbReference type="Proteomes" id="UP001530315"/>
    </source>
</evidence>
<evidence type="ECO:0000259" key="6">
    <source>
        <dbReference type="PROSITE" id="PS51293"/>
    </source>
</evidence>
<evidence type="ECO:0000259" key="7">
    <source>
        <dbReference type="PROSITE" id="PS51294"/>
    </source>
</evidence>
<dbReference type="CDD" id="cd00167">
    <property type="entry name" value="SANT"/>
    <property type="match status" value="1"/>
</dbReference>
<sequence length="161" mass="18009">MGLGVVKLKENNGGDGKVKRRNKSSLKGGINPTCKSGRWTDAERLTFLKGLKRFGRGKWKEIATLIPTRSTVQVKTHAQMIMKRVEAGDDPFAEFHVSLPPECEEFDEQHGFSVNADDDLVGHHYHSAVGLFEVYSSLSQMDQGAVHILYQMAQLRALRLL</sequence>
<dbReference type="Proteomes" id="UP001530315">
    <property type="component" value="Unassembled WGS sequence"/>
</dbReference>
<feature type="domain" description="Myb-like" evidence="5">
    <location>
        <begin position="31"/>
        <end position="82"/>
    </location>
</feature>
<dbReference type="PANTHER" id="PTHR44042:SF67">
    <property type="entry name" value="MYB-LIKE PROTEIN I"/>
    <property type="match status" value="1"/>
</dbReference>
<reference evidence="8 9" key="1">
    <citation type="submission" date="2024-10" db="EMBL/GenBank/DDBJ databases">
        <title>Updated reference genomes for cyclostephanoid diatoms.</title>
        <authorList>
            <person name="Roberts W.R."/>
            <person name="Alverson A.J."/>
        </authorList>
    </citation>
    <scope>NUCLEOTIDE SEQUENCE [LARGE SCALE GENOMIC DNA]</scope>
    <source>
        <strain evidence="8 9">AJA276-08</strain>
    </source>
</reference>
<dbReference type="PROSITE" id="PS50090">
    <property type="entry name" value="MYB_LIKE"/>
    <property type="match status" value="1"/>
</dbReference>
<feature type="domain" description="SANT" evidence="6">
    <location>
        <begin position="36"/>
        <end position="86"/>
    </location>
</feature>
<dbReference type="InterPro" id="IPR009057">
    <property type="entry name" value="Homeodomain-like_sf"/>
</dbReference>
<dbReference type="Pfam" id="PF00249">
    <property type="entry name" value="Myb_DNA-binding"/>
    <property type="match status" value="1"/>
</dbReference>
<keyword evidence="2" id="KW-0804">Transcription</keyword>
<dbReference type="Gene3D" id="1.10.10.60">
    <property type="entry name" value="Homeodomain-like"/>
    <property type="match status" value="1"/>
</dbReference>
<evidence type="ECO:0000256" key="1">
    <source>
        <dbReference type="ARBA" id="ARBA00023015"/>
    </source>
</evidence>
<organism evidence="8 9">
    <name type="scientific">Stephanodiscus triporus</name>
    <dbReference type="NCBI Taxonomy" id="2934178"/>
    <lineage>
        <taxon>Eukaryota</taxon>
        <taxon>Sar</taxon>
        <taxon>Stramenopiles</taxon>
        <taxon>Ochrophyta</taxon>
        <taxon>Bacillariophyta</taxon>
        <taxon>Coscinodiscophyceae</taxon>
        <taxon>Thalassiosirophycidae</taxon>
        <taxon>Stephanodiscales</taxon>
        <taxon>Stephanodiscaceae</taxon>
        <taxon>Stephanodiscus</taxon>
    </lineage>
</organism>
<dbReference type="SUPFAM" id="SSF46689">
    <property type="entry name" value="Homeodomain-like"/>
    <property type="match status" value="1"/>
</dbReference>
<keyword evidence="3" id="KW-0539">Nucleus</keyword>
<evidence type="ECO:0000256" key="4">
    <source>
        <dbReference type="SAM" id="MobiDB-lite"/>
    </source>
</evidence>
<dbReference type="PROSITE" id="PS51294">
    <property type="entry name" value="HTH_MYB"/>
    <property type="match status" value="1"/>
</dbReference>
<name>A0ABD3QBL7_9STRA</name>
<dbReference type="SMART" id="SM00717">
    <property type="entry name" value="SANT"/>
    <property type="match status" value="1"/>
</dbReference>
<comment type="caution">
    <text evidence="8">The sequence shown here is derived from an EMBL/GenBank/DDBJ whole genome shotgun (WGS) entry which is preliminary data.</text>
</comment>
<keyword evidence="1" id="KW-0805">Transcription regulation</keyword>
<dbReference type="InterPro" id="IPR006447">
    <property type="entry name" value="Myb_dom_plants"/>
</dbReference>